<evidence type="ECO:0000259" key="14">
    <source>
        <dbReference type="PROSITE" id="PS51671"/>
    </source>
</evidence>
<dbReference type="InterPro" id="IPR022653">
    <property type="entry name" value="De-COase2_pyr-phos_BS"/>
</dbReference>
<comment type="cofactor">
    <cofactor evidence="1 11">
        <name>pyridoxal 5'-phosphate</name>
        <dbReference type="ChEBI" id="CHEBI:597326"/>
    </cofactor>
</comment>
<dbReference type="GO" id="GO:0004072">
    <property type="term" value="F:aspartate kinase activity"/>
    <property type="evidence" value="ECO:0007669"/>
    <property type="project" value="UniProtKB-EC"/>
</dbReference>
<dbReference type="SUPFAM" id="SSF53633">
    <property type="entry name" value="Carbamate kinase-like"/>
    <property type="match status" value="1"/>
</dbReference>
<evidence type="ECO:0000256" key="13">
    <source>
        <dbReference type="RuleBase" id="RU004249"/>
    </source>
</evidence>
<dbReference type="NCBIfam" id="NF006515">
    <property type="entry name" value="PRK08961.1"/>
    <property type="match status" value="1"/>
</dbReference>
<dbReference type="Gene3D" id="3.20.20.10">
    <property type="entry name" value="Alanine racemase"/>
    <property type="match status" value="1"/>
</dbReference>
<protein>
    <recommendedName>
        <fullName evidence="3">aspartate kinase</fullName>
        <ecNumber evidence="3">2.7.2.4</ecNumber>
    </recommendedName>
</protein>
<dbReference type="SUPFAM" id="SSF50621">
    <property type="entry name" value="Alanine racemase C-terminal domain-like"/>
    <property type="match status" value="1"/>
</dbReference>
<dbReference type="InterPro" id="IPR029066">
    <property type="entry name" value="PLP-binding_barrel"/>
</dbReference>
<dbReference type="InterPro" id="IPR036393">
    <property type="entry name" value="AceGlu_kinase-like_sf"/>
</dbReference>
<dbReference type="PANTHER" id="PTHR43727">
    <property type="entry name" value="DIAMINOPIMELATE DECARBOXYLASE"/>
    <property type="match status" value="1"/>
</dbReference>
<comment type="pathway">
    <text evidence="13">Amino-acid biosynthesis; L-methionine biosynthesis via de novo pathway; L-homoserine from L-aspartate: step 1/3.</text>
</comment>
<dbReference type="SUPFAM" id="SSF55021">
    <property type="entry name" value="ACT-like"/>
    <property type="match status" value="2"/>
</dbReference>
<evidence type="ECO:0000256" key="4">
    <source>
        <dbReference type="ARBA" id="ARBA00022679"/>
    </source>
</evidence>
<keyword evidence="9 11" id="KW-0663">Pyridoxal phosphate</keyword>
<dbReference type="PANTHER" id="PTHR43727:SF2">
    <property type="entry name" value="GROUP IV DECARBOXYLASE"/>
    <property type="match status" value="1"/>
</dbReference>
<dbReference type="OrthoDB" id="9799110at2"/>
<dbReference type="InterPro" id="IPR022644">
    <property type="entry name" value="De-COase2_N"/>
</dbReference>
<feature type="domain" description="ACT" evidence="14">
    <location>
        <begin position="324"/>
        <end position="394"/>
    </location>
</feature>
<dbReference type="EC" id="2.7.2.4" evidence="3"/>
<organism evidence="15 16">
    <name type="scientific">Woeseia oceani</name>
    <dbReference type="NCBI Taxonomy" id="1548547"/>
    <lineage>
        <taxon>Bacteria</taxon>
        <taxon>Pseudomonadati</taxon>
        <taxon>Pseudomonadota</taxon>
        <taxon>Gammaproteobacteria</taxon>
        <taxon>Woeseiales</taxon>
        <taxon>Woeseiaceae</taxon>
        <taxon>Woeseia</taxon>
    </lineage>
</organism>
<dbReference type="InterPro" id="IPR054352">
    <property type="entry name" value="ACT_Aspartokinase"/>
</dbReference>
<evidence type="ECO:0000256" key="5">
    <source>
        <dbReference type="ARBA" id="ARBA00022741"/>
    </source>
</evidence>
<dbReference type="NCBIfam" id="TIGR00657">
    <property type="entry name" value="asp_kinases"/>
    <property type="match status" value="1"/>
</dbReference>
<evidence type="ECO:0000256" key="12">
    <source>
        <dbReference type="RuleBase" id="RU003737"/>
    </source>
</evidence>
<dbReference type="Pfam" id="PF22468">
    <property type="entry name" value="ACT_9"/>
    <property type="match status" value="1"/>
</dbReference>
<dbReference type="InterPro" id="IPR042199">
    <property type="entry name" value="AsparK_Bifunc_asparK/hSer_DH"/>
</dbReference>
<evidence type="ECO:0000256" key="6">
    <source>
        <dbReference type="ARBA" id="ARBA00022777"/>
    </source>
</evidence>
<dbReference type="InterPro" id="IPR002986">
    <property type="entry name" value="DAP_deCOOHase_LysA"/>
</dbReference>
<dbReference type="InterPro" id="IPR022643">
    <property type="entry name" value="De-COase2_C"/>
</dbReference>
<evidence type="ECO:0000256" key="9">
    <source>
        <dbReference type="ARBA" id="ARBA00022898"/>
    </source>
</evidence>
<evidence type="ECO:0000256" key="8">
    <source>
        <dbReference type="ARBA" id="ARBA00022840"/>
    </source>
</evidence>
<dbReference type="GO" id="GO:0005524">
    <property type="term" value="F:ATP binding"/>
    <property type="evidence" value="ECO:0007669"/>
    <property type="project" value="UniProtKB-KW"/>
</dbReference>
<dbReference type="InterPro" id="IPR001341">
    <property type="entry name" value="Asp_kinase"/>
</dbReference>
<keyword evidence="6" id="KW-0418">Kinase</keyword>
<evidence type="ECO:0000313" key="15">
    <source>
        <dbReference type="EMBL" id="ANO53140.1"/>
    </source>
</evidence>
<dbReference type="SUPFAM" id="SSF51419">
    <property type="entry name" value="PLP-binding barrel"/>
    <property type="match status" value="1"/>
</dbReference>
<evidence type="ECO:0000256" key="2">
    <source>
        <dbReference type="ARBA" id="ARBA00004766"/>
    </source>
</evidence>
<dbReference type="InterPro" id="IPR011246">
    <property type="entry name" value="DAP_dec_asp_kin"/>
</dbReference>
<dbReference type="AlphaFoldDB" id="A0A193LKQ2"/>
<proteinExistence type="inferred from homology"/>
<keyword evidence="7" id="KW-0210">Decarboxylase</keyword>
<dbReference type="Gene3D" id="1.20.120.1320">
    <property type="entry name" value="Aspartokinase, catalytic domain"/>
    <property type="match status" value="1"/>
</dbReference>
<dbReference type="Proteomes" id="UP000092695">
    <property type="component" value="Chromosome"/>
</dbReference>
<keyword evidence="16" id="KW-1185">Reference proteome</keyword>
<dbReference type="InterPro" id="IPR045865">
    <property type="entry name" value="ACT-like_dom_sf"/>
</dbReference>
<evidence type="ECO:0000313" key="16">
    <source>
        <dbReference type="Proteomes" id="UP000092695"/>
    </source>
</evidence>
<reference evidence="15 16" key="1">
    <citation type="submission" date="2016-06" db="EMBL/GenBank/DDBJ databases">
        <title>Complete genome sequence of a deep-branching marine Gamma Proteobacterium Woeseia oceani type strain XK5.</title>
        <authorList>
            <person name="Mu D."/>
            <person name="Du Z."/>
        </authorList>
    </citation>
    <scope>NUCLEOTIDE SEQUENCE [LARGE SCALE GENOMIC DNA]</scope>
    <source>
        <strain evidence="15 16">XK5</strain>
    </source>
</reference>
<sequence>MAASEWVVLKFGGSSVATADNWQIIAGVLRNRLQAGLRPLVVHSAIAGASNALENILGSAVRGDAQAGIAALQARHCALADDLGLDGRALLQGLFAEMEQLAAGVQLVREVSPRVHVRMMALGELMSTTLGAAFLNASGIETSWADARELMLSSDAPRRTIAQNYLSATCDFSPDPSLVKQLSERAGVVLTQGFIASNPRGETVLLGREGSDTSAGYFASKVQARRLEIWTDVPGMFTADPRLVPSARLLAELHFDEAQELSSTGSRVLHPRCISPLRRSGIPLFIRCTNAPGVSGTVISSVTSDNESQVKGVSARRNVTLFSMEGAAMWHEVGFLADAFSCFAKHGISIDLISTSQTNVTVSIDNDDQMLAPDVQRALVTDLELLCRVRVIPECAVISLVGRKIRTILPKIAPVLSAFDEEKIHLVSQAANDLNFSFVIDQEQLGKLVTRIHNAVIRSAGGSRVFGPSWEALFDDVEPTLASPNAWWIRKREELLNLLDGRLHAYVYDSDTVRDAAKSLLGLQSVDRVLYAMKANFNPEILRLISDLGVDFECVSPGEVEKLHEVIPNFDNSRVLFTPNFAPKEEYIWGRDQGLQLTLDNLYPLRAWPEIFKGVKLFIRVDPGQGRGHHEHVKTGGVQSKFGVPLFEMDELQELLQRAGADVIGIHAHSGSGILDPDNWRSVAATLAQVADRFPNVEVLDLGGGLGVPDRSVDSAFDIAALDQTLNEIRKAYPKYRLWLEPGRYLVAQSGVLLARVTQVKGKGSMQYVGVSTGMNSLIRPALYGAWHEIVNLSRADEVATESVTVVGPICETGDKLGTDRLLPPSSENDVIAIANAGAYGRVMSSRYNLREPADELVI</sequence>
<dbReference type="GO" id="GO:0009088">
    <property type="term" value="P:threonine biosynthetic process"/>
    <property type="evidence" value="ECO:0007669"/>
    <property type="project" value="UniProtKB-UniPathway"/>
</dbReference>
<evidence type="ECO:0000256" key="11">
    <source>
        <dbReference type="PIRSR" id="PIRSR600183-50"/>
    </source>
</evidence>
<dbReference type="Pfam" id="PF00278">
    <property type="entry name" value="Orn_DAP_Arg_deC"/>
    <property type="match status" value="1"/>
</dbReference>
<dbReference type="PRINTS" id="PR01181">
    <property type="entry name" value="DAPDCRBXLASE"/>
</dbReference>
<comment type="similarity">
    <text evidence="12">Belongs to the Orn/Lys/Arg decarboxylase class-II family.</text>
</comment>
<name>A0A193LKQ2_9GAMM</name>
<gene>
    <name evidence="15" type="ORF">BA177_09725</name>
</gene>
<dbReference type="PROSITE" id="PS51671">
    <property type="entry name" value="ACT"/>
    <property type="match status" value="1"/>
</dbReference>
<keyword evidence="5" id="KW-0547">Nucleotide-binding</keyword>
<dbReference type="PROSITE" id="PS00324">
    <property type="entry name" value="ASPARTOKINASE"/>
    <property type="match status" value="1"/>
</dbReference>
<evidence type="ECO:0000256" key="7">
    <source>
        <dbReference type="ARBA" id="ARBA00022793"/>
    </source>
</evidence>
<dbReference type="Pfam" id="PF00696">
    <property type="entry name" value="AA_kinase"/>
    <property type="match status" value="1"/>
</dbReference>
<dbReference type="PIRSF" id="PIRSF036459">
    <property type="entry name" value="DAP_dec_asp_kin"/>
    <property type="match status" value="1"/>
</dbReference>
<comment type="pathway">
    <text evidence="13">Amino-acid biosynthesis; L-threonine biosynthesis; L-threonine from L-aspartate: step 1/5.</text>
</comment>
<keyword evidence="13" id="KW-0028">Amino-acid biosynthesis</keyword>
<dbReference type="STRING" id="1548547.BA177_09725"/>
<dbReference type="EMBL" id="CP016268">
    <property type="protein sequence ID" value="ANO53140.1"/>
    <property type="molecule type" value="Genomic_DNA"/>
</dbReference>
<dbReference type="UniPathway" id="UPA00051">
    <property type="reaction ID" value="UER00462"/>
</dbReference>
<feature type="active site" description="Proton donor" evidence="11">
    <location>
        <position position="811"/>
    </location>
</feature>
<dbReference type="GO" id="GO:0008836">
    <property type="term" value="F:diaminopimelate decarboxylase activity"/>
    <property type="evidence" value="ECO:0007669"/>
    <property type="project" value="InterPro"/>
</dbReference>
<dbReference type="UniPathway" id="UPA00050">
    <property type="reaction ID" value="UER00461"/>
</dbReference>
<dbReference type="UniPathway" id="UPA00034">
    <property type="reaction ID" value="UER00015"/>
</dbReference>
<dbReference type="GO" id="GO:0009089">
    <property type="term" value="P:lysine biosynthetic process via diaminopimelate"/>
    <property type="evidence" value="ECO:0007669"/>
    <property type="project" value="UniProtKB-UniPathway"/>
</dbReference>
<dbReference type="PROSITE" id="PS00878">
    <property type="entry name" value="ODR_DC_2_1"/>
    <property type="match status" value="1"/>
</dbReference>
<dbReference type="PRINTS" id="PR01179">
    <property type="entry name" value="ODADCRBXLASE"/>
</dbReference>
<dbReference type="InterPro" id="IPR000183">
    <property type="entry name" value="Orn/DAP/Arg_de-COase"/>
</dbReference>
<dbReference type="InterPro" id="IPR018042">
    <property type="entry name" value="Aspartate_kinase_CS"/>
</dbReference>
<evidence type="ECO:0000256" key="10">
    <source>
        <dbReference type="ARBA" id="ARBA00023239"/>
    </source>
</evidence>
<keyword evidence="4" id="KW-0808">Transferase</keyword>
<keyword evidence="8" id="KW-0067">ATP-binding</keyword>
<dbReference type="KEGG" id="woc:BA177_09725"/>
<comment type="pathway">
    <text evidence="2 13">Amino-acid biosynthesis; L-lysine biosynthesis via DAP pathway; (S)-tetrahydrodipicolinate from L-aspartate: step 1/4.</text>
</comment>
<evidence type="ECO:0000256" key="1">
    <source>
        <dbReference type="ARBA" id="ARBA00001933"/>
    </source>
</evidence>
<dbReference type="Gene3D" id="3.30.70.260">
    <property type="match status" value="2"/>
</dbReference>
<evidence type="ECO:0000256" key="3">
    <source>
        <dbReference type="ARBA" id="ARBA00013059"/>
    </source>
</evidence>
<dbReference type="InterPro" id="IPR002912">
    <property type="entry name" value="ACT_dom"/>
</dbReference>
<dbReference type="Gene3D" id="3.40.1160.10">
    <property type="entry name" value="Acetylglutamate kinase-like"/>
    <property type="match status" value="1"/>
</dbReference>
<feature type="modified residue" description="N6-(pyridoxal phosphate)lysine" evidence="11">
    <location>
        <position position="534"/>
    </location>
</feature>
<dbReference type="InterPro" id="IPR009006">
    <property type="entry name" value="Ala_racemase/Decarboxylase_C"/>
</dbReference>
<dbReference type="Pfam" id="PF02784">
    <property type="entry name" value="Orn_Arg_deC_N"/>
    <property type="match status" value="1"/>
</dbReference>
<keyword evidence="10" id="KW-0456">Lyase</keyword>
<accession>A0A193LKQ2</accession>
<dbReference type="InterPro" id="IPR001048">
    <property type="entry name" value="Asp/Glu/Uridylate_kinase"/>
</dbReference>
<dbReference type="Gene3D" id="2.40.37.10">
    <property type="entry name" value="Lyase, Ornithine Decarboxylase, Chain A, domain 1"/>
    <property type="match status" value="1"/>
</dbReference>